<gene>
    <name evidence="1" type="ORF">OCTVUL_1B024589</name>
</gene>
<sequence length="85" mass="9331">MIAHKYNPVEECPWDSNQRDKRSYDANDIVAINVSGDAAAVVVDDDDDDDDVVIVVVVVVACVPVYQISNTNDTYRLSPLTSFAV</sequence>
<keyword evidence="2" id="KW-1185">Reference proteome</keyword>
<evidence type="ECO:0000313" key="2">
    <source>
        <dbReference type="Proteomes" id="UP001162480"/>
    </source>
</evidence>
<protein>
    <submittedName>
        <fullName evidence="1">Uncharacterized protein</fullName>
    </submittedName>
</protein>
<proteinExistence type="predicted"/>
<dbReference type="AlphaFoldDB" id="A0AA36FMC4"/>
<evidence type="ECO:0000313" key="1">
    <source>
        <dbReference type="EMBL" id="CAI9742189.1"/>
    </source>
</evidence>
<dbReference type="EMBL" id="OX597840">
    <property type="protein sequence ID" value="CAI9742189.1"/>
    <property type="molecule type" value="Genomic_DNA"/>
</dbReference>
<accession>A0AA36FMC4</accession>
<name>A0AA36FMC4_OCTVU</name>
<reference evidence="1" key="1">
    <citation type="submission" date="2023-08" db="EMBL/GenBank/DDBJ databases">
        <authorList>
            <person name="Alioto T."/>
            <person name="Alioto T."/>
            <person name="Gomez Garrido J."/>
        </authorList>
    </citation>
    <scope>NUCLEOTIDE SEQUENCE</scope>
</reference>
<dbReference type="Proteomes" id="UP001162480">
    <property type="component" value="Chromosome 27"/>
</dbReference>
<organism evidence="1 2">
    <name type="scientific">Octopus vulgaris</name>
    <name type="common">Common octopus</name>
    <dbReference type="NCBI Taxonomy" id="6645"/>
    <lineage>
        <taxon>Eukaryota</taxon>
        <taxon>Metazoa</taxon>
        <taxon>Spiralia</taxon>
        <taxon>Lophotrochozoa</taxon>
        <taxon>Mollusca</taxon>
        <taxon>Cephalopoda</taxon>
        <taxon>Coleoidea</taxon>
        <taxon>Octopodiformes</taxon>
        <taxon>Octopoda</taxon>
        <taxon>Incirrata</taxon>
        <taxon>Octopodidae</taxon>
        <taxon>Octopus</taxon>
    </lineage>
</organism>